<protein>
    <submittedName>
        <fullName evidence="2">Protein tonB</fullName>
    </submittedName>
</protein>
<keyword evidence="1" id="KW-0732">Signal</keyword>
<name>A0ABW7CZM8_9GAMM</name>
<feature type="chain" id="PRO_5047463746" evidence="1">
    <location>
        <begin position="28"/>
        <end position="290"/>
    </location>
</feature>
<dbReference type="Proteomes" id="UP001605261">
    <property type="component" value="Unassembled WGS sequence"/>
</dbReference>
<feature type="signal peptide" evidence="1">
    <location>
        <begin position="1"/>
        <end position="27"/>
    </location>
</feature>
<reference evidence="2 3" key="1">
    <citation type="submission" date="2024-09" db="EMBL/GenBank/DDBJ databases">
        <authorList>
            <consortium name="All-Russian atlas of soil microorganisms"/>
            <consortium name="as a basis for the search for new antimicrobial producers and enzymes with unique properties"/>
            <person name="Sokolova E.A."/>
            <person name="Voronina E.N."/>
        </authorList>
    </citation>
    <scope>NUCLEOTIDE SEQUENCE [LARGE SCALE GENOMIC DNA]</scope>
    <source>
        <strain evidence="2 3">AF-22b-331.1</strain>
    </source>
</reference>
<sequence>MASSLRWILVAGLGLAGVSASPGSVEAAPSMRALQDQVESSMRIHGSLDIGADGHVVAVRLKDEQAIPAGVVGFVKESMAGWAFEPTLQEGRAVPITTPVSLRVVGKVQGDGSARIEIRSASFMEYREDDLTRPARLSGSVPTYPVRTAGRGAAADVFLLIQVGRDGKVRNVAAEQVNLRVLVPPRQLDRVRTAFADSAIQAVRDWQFRIPTQGPLADRETWVVRLPVRYADHSPSRDVPAWEPYLPGPRQRAAWQQPEPVAVAPDALGDGVYVAGETRGPVLKTVLGQG</sequence>
<dbReference type="Gene3D" id="3.30.1150.10">
    <property type="match status" value="1"/>
</dbReference>
<dbReference type="RefSeq" id="WP_394164022.1">
    <property type="nucleotide sequence ID" value="NZ_JBHGCJ010000011.1"/>
</dbReference>
<dbReference type="EMBL" id="JBHGCJ010000011">
    <property type="protein sequence ID" value="MFG6110414.1"/>
    <property type="molecule type" value="Genomic_DNA"/>
</dbReference>
<evidence type="ECO:0000313" key="3">
    <source>
        <dbReference type="Proteomes" id="UP001605261"/>
    </source>
</evidence>
<keyword evidence="3" id="KW-1185">Reference proteome</keyword>
<gene>
    <name evidence="2" type="ORF">ACEU0G_000289</name>
</gene>
<evidence type="ECO:0000256" key="1">
    <source>
        <dbReference type="SAM" id="SignalP"/>
    </source>
</evidence>
<organism evidence="2 3">
    <name type="scientific">Stenotrophomonas nematodicola</name>
    <dbReference type="NCBI Taxonomy" id="2656746"/>
    <lineage>
        <taxon>Bacteria</taxon>
        <taxon>Pseudomonadati</taxon>
        <taxon>Pseudomonadota</taxon>
        <taxon>Gammaproteobacteria</taxon>
        <taxon>Lysobacterales</taxon>
        <taxon>Lysobacteraceae</taxon>
        <taxon>Stenotrophomonas</taxon>
    </lineage>
</organism>
<accession>A0ABW7CZM8</accession>
<evidence type="ECO:0000313" key="2">
    <source>
        <dbReference type="EMBL" id="MFG6110414.1"/>
    </source>
</evidence>
<comment type="caution">
    <text evidence="2">The sequence shown here is derived from an EMBL/GenBank/DDBJ whole genome shotgun (WGS) entry which is preliminary data.</text>
</comment>
<proteinExistence type="predicted"/>